<dbReference type="SUPFAM" id="SSF49384">
    <property type="entry name" value="Carbohydrate-binding domain"/>
    <property type="match status" value="1"/>
</dbReference>
<dbReference type="InterPro" id="IPR036439">
    <property type="entry name" value="Dockerin_dom_sf"/>
</dbReference>
<keyword evidence="5" id="KW-0966">Cell projection</keyword>
<dbReference type="GO" id="GO:0030246">
    <property type="term" value="F:carbohydrate binding"/>
    <property type="evidence" value="ECO:0007669"/>
    <property type="project" value="InterPro"/>
</dbReference>
<dbReference type="Gene3D" id="2.60.40.680">
    <property type="match status" value="1"/>
</dbReference>
<dbReference type="InterPro" id="IPR036116">
    <property type="entry name" value="FN3_sf"/>
</dbReference>
<dbReference type="SUPFAM" id="SSF47473">
    <property type="entry name" value="EF-hand"/>
    <property type="match status" value="1"/>
</dbReference>
<dbReference type="PANTHER" id="PTHR45912">
    <property type="entry name" value="CILIA- AND FLAGELLA-ASSOCIATED PROTEIN 47"/>
    <property type="match status" value="1"/>
</dbReference>
<reference evidence="8" key="1">
    <citation type="submission" date="2017-09" db="EMBL/GenBank/DDBJ databases">
        <title>Depth-based differentiation of microbial function through sediment-hosted aquifers and enrichment of novel symbionts in the deep terrestrial subsurface.</title>
        <authorList>
            <person name="Probst A.J."/>
            <person name="Ladd B."/>
            <person name="Jarett J.K."/>
            <person name="Geller-Mcgrath D.E."/>
            <person name="Sieber C.M.K."/>
            <person name="Emerson J.B."/>
            <person name="Anantharaman K."/>
            <person name="Thomas B.C."/>
            <person name="Malmstrom R."/>
            <person name="Stieglmeier M."/>
            <person name="Klingl A."/>
            <person name="Woyke T."/>
            <person name="Ryan C.M."/>
            <person name="Banfield J.F."/>
        </authorList>
    </citation>
    <scope>NUCLEOTIDE SEQUENCE [LARGE SCALE GENOMIC DNA]</scope>
</reference>
<dbReference type="PROSITE" id="PS50194">
    <property type="entry name" value="FILAMIN_REPEAT"/>
    <property type="match status" value="2"/>
</dbReference>
<dbReference type="PROSITE" id="PS50222">
    <property type="entry name" value="EF_HAND_2"/>
    <property type="match status" value="1"/>
</dbReference>
<feature type="non-terminal residue" evidence="7">
    <location>
        <position position="1"/>
    </location>
</feature>
<dbReference type="InterPro" id="IPR053879">
    <property type="entry name" value="HYDIN_VesB_CFA65-like_Ig"/>
</dbReference>
<dbReference type="SUPFAM" id="SSF49265">
    <property type="entry name" value="Fibronectin type III"/>
    <property type="match status" value="1"/>
</dbReference>
<dbReference type="InterPro" id="IPR013783">
    <property type="entry name" value="Ig-like_fold"/>
</dbReference>
<dbReference type="AlphaFoldDB" id="A0A2M6X045"/>
<keyword evidence="4" id="KW-0969">Cilium</keyword>
<evidence type="ECO:0000313" key="8">
    <source>
        <dbReference type="Proteomes" id="UP000230731"/>
    </source>
</evidence>
<dbReference type="Proteomes" id="UP000230731">
    <property type="component" value="Unassembled WGS sequence"/>
</dbReference>
<proteinExistence type="predicted"/>
<protein>
    <recommendedName>
        <fullName evidence="6">EF-hand domain-containing protein</fullName>
    </recommendedName>
</protein>
<accession>A0A2M6X045</accession>
<organism evidence="7 8">
    <name type="scientific">Candidatus Andersenbacteria bacterium CG10_big_fil_rev_8_21_14_0_10_54_11</name>
    <dbReference type="NCBI Taxonomy" id="1974485"/>
    <lineage>
        <taxon>Bacteria</taxon>
        <taxon>Candidatus Anderseniibacteriota</taxon>
    </lineage>
</organism>
<dbReference type="Pfam" id="PF22544">
    <property type="entry name" value="HYDIN_VesB_CFA65-like_Ig"/>
    <property type="match status" value="4"/>
</dbReference>
<dbReference type="GO" id="GO:0005509">
    <property type="term" value="F:calcium ion binding"/>
    <property type="evidence" value="ECO:0007669"/>
    <property type="project" value="InterPro"/>
</dbReference>
<feature type="domain" description="EF-hand" evidence="6">
    <location>
        <begin position="1144"/>
        <end position="1168"/>
    </location>
</feature>
<evidence type="ECO:0000259" key="6">
    <source>
        <dbReference type="PROSITE" id="PS50222"/>
    </source>
</evidence>
<dbReference type="InterPro" id="IPR031549">
    <property type="entry name" value="ASH"/>
</dbReference>
<dbReference type="EMBL" id="PEZP01000011">
    <property type="protein sequence ID" value="PIT98374.1"/>
    <property type="molecule type" value="Genomic_DNA"/>
</dbReference>
<evidence type="ECO:0000256" key="3">
    <source>
        <dbReference type="ARBA" id="ARBA00022490"/>
    </source>
</evidence>
<dbReference type="Pfam" id="PF15780">
    <property type="entry name" value="ASH"/>
    <property type="match status" value="2"/>
</dbReference>
<dbReference type="CDD" id="cd08547">
    <property type="entry name" value="Type_II_cohesin"/>
    <property type="match status" value="1"/>
</dbReference>
<dbReference type="Gene3D" id="1.10.1330.10">
    <property type="entry name" value="Dockerin domain"/>
    <property type="match status" value="1"/>
</dbReference>
<dbReference type="InterPro" id="IPR011992">
    <property type="entry name" value="EF-hand-dom_pair"/>
</dbReference>
<dbReference type="GO" id="GO:0000272">
    <property type="term" value="P:polysaccharide catabolic process"/>
    <property type="evidence" value="ECO:0007669"/>
    <property type="project" value="InterPro"/>
</dbReference>
<evidence type="ECO:0000313" key="7">
    <source>
        <dbReference type="EMBL" id="PIT98374.1"/>
    </source>
</evidence>
<evidence type="ECO:0000256" key="2">
    <source>
        <dbReference type="ARBA" id="ARBA00004496"/>
    </source>
</evidence>
<sequence length="1182" mass="119980">IPAPVISLSAASLAFGNVEKDQSEQKTFRIKNTGSAALSVTTISTAAPFSVSPVGPLTVNAGDSATVTVTFAPTATGSASGAITVTHNASGSPKTISLSGAGTDAPPAAPTNLTAKPGNNQVTLSWTANTESDLSHYVIYRSSTASALGDSVGRANKPNMTFTDASLGAGGYYYRIKAVDTAGNKSAQSNQASATLAAVISLSDSTLAFGSVSVDSSITWMFTVFNTGNGTLTVSSITASGTDAGQFAVSPTSVTIAAGGAPQTVTVTFTPTASGGKTATLTLTHNASGHSSTVTASGTGTQAGINLSANSLNFGSVEVNKTKQRTFVVSNTGNAALTVSNITSSSGFTVSPTSFTIAAGEDTVIVTVTFAPTAVGTQSGGLLIAHNAPNSPATIALNGTGTAQQPPKEPVFRSSPAALDFGNARVGRPAELTLTVSNDGDTTLTVTKVSSDLAVFKASPDSFNIQAGQSQAIKVTFTPADTGAVVGALTVAHNAETGINTIPVSGRGVRPILALLPSLLEFKSVSIDTAKTLTLTVMNKGNADLRIENITSSNPSFTVSVASFVVGPGSSQPVAITFRPRVEGEQTTSLAIAHNDTITGSPTTVALTGQGVAVSAPTLNPDPLAFGKIKVGRSASLALTITNTDTLAAVEVTGIALSDTTFKAFPTQFTVPAGSRATTNVTFAPPDRTPRAAALTLTYNAGTGTATATATLTGQGIQPVITVSTLRLDFDTVSVGEAAHLPLTISNTGNDTLLVNSIRISGPDSAQFPLITKQAVPLYTILPDGRDIVSVPFLPMSAGGKSATLTLVHNAPDSASLITLIGMGRLKAGVVSLLATPDSVASDSVFVISVNLSETAQVAAGDVTLSFPDSIFTIVSLTRGPLIAGDEMVFASNDSVPGQVKVALASVTALGEGTLFTMTCAVAVNASTGLYPLQLVEAGFFNAAGDSLSLAMVDDTLAVYSEEPVVSSDVLILLDMDITPGNQNLDSLGATVGDTVLVQIFIERAPATTGYSIHFGLDPAMIDAEGVAFSPSDFIPDRLPFPPTRPSPDSVDVSVGNLTNASAAGDGFLGTAAFPIREGFSNETSIVVSGVVFNLAGGGRQEVAQNVVITVIEKQSSPDFNGSGFVDFEDFIIFAGVYGTRSPEHDLTGDGFVDFEDFIAFARAFGKSVSGKIVGAAKAVVR</sequence>
<comment type="subcellular location">
    <subcellularLocation>
        <location evidence="1">Cell projection</location>
        <location evidence="1">Cilium</location>
    </subcellularLocation>
    <subcellularLocation>
        <location evidence="2">Cytoplasm</location>
    </subcellularLocation>
</comment>
<gene>
    <name evidence="7" type="ORF">COT71_01025</name>
</gene>
<dbReference type="InterPro" id="IPR018247">
    <property type="entry name" value="EF_Hand_1_Ca_BS"/>
</dbReference>
<dbReference type="InterPro" id="IPR017868">
    <property type="entry name" value="Filamin/ABP280_repeat-like"/>
</dbReference>
<dbReference type="PANTHER" id="PTHR45912:SF3">
    <property type="entry name" value="CILIA- AND FLAGELLA-ASSOCIATED PROTEIN 47"/>
    <property type="match status" value="1"/>
</dbReference>
<evidence type="ECO:0000256" key="4">
    <source>
        <dbReference type="ARBA" id="ARBA00023069"/>
    </source>
</evidence>
<comment type="caution">
    <text evidence="7">The sequence shown here is derived from an EMBL/GenBank/DDBJ whole genome shotgun (WGS) entry which is preliminary data.</text>
</comment>
<keyword evidence="3" id="KW-0963">Cytoplasm</keyword>
<dbReference type="NCBIfam" id="NF012200">
    <property type="entry name" value="choice_anch_D"/>
    <property type="match status" value="7"/>
</dbReference>
<evidence type="ECO:0000256" key="1">
    <source>
        <dbReference type="ARBA" id="ARBA00004138"/>
    </source>
</evidence>
<dbReference type="GO" id="GO:0005737">
    <property type="term" value="C:cytoplasm"/>
    <property type="evidence" value="ECO:0007669"/>
    <property type="project" value="UniProtKB-SubCell"/>
</dbReference>
<name>A0A2M6X045_9BACT</name>
<dbReference type="SMART" id="SM00060">
    <property type="entry name" value="FN3"/>
    <property type="match status" value="1"/>
</dbReference>
<dbReference type="PROSITE" id="PS00018">
    <property type="entry name" value="EF_HAND_1"/>
    <property type="match status" value="1"/>
</dbReference>
<dbReference type="InterPro" id="IPR002048">
    <property type="entry name" value="EF_hand_dom"/>
</dbReference>
<dbReference type="InterPro" id="IPR003961">
    <property type="entry name" value="FN3_dom"/>
</dbReference>
<evidence type="ECO:0000256" key="5">
    <source>
        <dbReference type="ARBA" id="ARBA00023273"/>
    </source>
</evidence>
<dbReference type="Gene3D" id="2.60.40.10">
    <property type="entry name" value="Immunoglobulins"/>
    <property type="match status" value="8"/>
</dbReference>
<dbReference type="InterPro" id="IPR008965">
    <property type="entry name" value="CBM2/CBM3_carb-bd_dom_sf"/>
</dbReference>